<dbReference type="InterPro" id="IPR036034">
    <property type="entry name" value="PDZ_sf"/>
</dbReference>
<dbReference type="PRINTS" id="PR00834">
    <property type="entry name" value="PROTEASES2C"/>
</dbReference>
<proteinExistence type="inferred from homology"/>
<dbReference type="EMBL" id="CP120682">
    <property type="protein sequence ID" value="WKN36492.1"/>
    <property type="molecule type" value="Genomic_DNA"/>
</dbReference>
<dbReference type="Pfam" id="PF13365">
    <property type="entry name" value="Trypsin_2"/>
    <property type="match status" value="1"/>
</dbReference>
<evidence type="ECO:0000256" key="6">
    <source>
        <dbReference type="ARBA" id="ARBA00022825"/>
    </source>
</evidence>
<dbReference type="AlphaFoldDB" id="A0AA49JIR8"/>
<dbReference type="PANTHER" id="PTHR22939">
    <property type="entry name" value="SERINE PROTEASE FAMILY S1C HTRA-RELATED"/>
    <property type="match status" value="1"/>
</dbReference>
<feature type="active site" description="Charge relay system" evidence="7">
    <location>
        <position position="159"/>
    </location>
</feature>
<keyword evidence="4" id="KW-0677">Repeat</keyword>
<evidence type="ECO:0000259" key="9">
    <source>
        <dbReference type="PROSITE" id="PS50106"/>
    </source>
</evidence>
<dbReference type="Gene3D" id="2.30.42.10">
    <property type="match status" value="2"/>
</dbReference>
<evidence type="ECO:0000256" key="8">
    <source>
        <dbReference type="PIRSR" id="PIRSR611782-2"/>
    </source>
</evidence>
<reference evidence="10" key="2">
    <citation type="journal article" date="2024" name="Antonie Van Leeuwenhoek">
        <title>Roseihalotalea indica gen. nov., sp. nov., a halophilic Bacteroidetes from mesopelagic Southwest Indian Ocean with higher carbohydrate metabolic potential.</title>
        <authorList>
            <person name="Chen B."/>
            <person name="Zhang M."/>
            <person name="Lin D."/>
            <person name="Ye J."/>
            <person name="Tang K."/>
        </authorList>
    </citation>
    <scope>NUCLEOTIDE SEQUENCE</scope>
    <source>
        <strain evidence="10">TK19036</strain>
    </source>
</reference>
<dbReference type="SUPFAM" id="SSF50156">
    <property type="entry name" value="PDZ domain-like"/>
    <property type="match status" value="2"/>
</dbReference>
<dbReference type="InterPro" id="IPR011782">
    <property type="entry name" value="Pept_S1C_Do"/>
</dbReference>
<protein>
    <submittedName>
        <fullName evidence="10">Do family serine endopeptidase</fullName>
        <ecNumber evidence="10">3.4.21.107</ecNumber>
    </submittedName>
</protein>
<feature type="domain" description="PDZ" evidence="9">
    <location>
        <begin position="288"/>
        <end position="347"/>
    </location>
</feature>
<feature type="binding site" evidence="8">
    <location>
        <position position="159"/>
    </location>
    <ligand>
        <name>substrate</name>
    </ligand>
</feature>
<reference evidence="10" key="1">
    <citation type="journal article" date="2023" name="Comput. Struct. Biotechnol. J.">
        <title>Discovery of a novel marine Bacteroidetes with a rich repertoire of carbohydrate-active enzymes.</title>
        <authorList>
            <person name="Chen B."/>
            <person name="Liu G."/>
            <person name="Chen Q."/>
            <person name="Wang H."/>
            <person name="Liu L."/>
            <person name="Tang K."/>
        </authorList>
    </citation>
    <scope>NUCLEOTIDE SEQUENCE</scope>
    <source>
        <strain evidence="10">TK19036</strain>
    </source>
</reference>
<feature type="binding site" evidence="8">
    <location>
        <begin position="234"/>
        <end position="236"/>
    </location>
    <ligand>
        <name>substrate</name>
    </ligand>
</feature>
<organism evidence="10">
    <name type="scientific">Roseihalotalea indica</name>
    <dbReference type="NCBI Taxonomy" id="2867963"/>
    <lineage>
        <taxon>Bacteria</taxon>
        <taxon>Pseudomonadati</taxon>
        <taxon>Bacteroidota</taxon>
        <taxon>Cytophagia</taxon>
        <taxon>Cytophagales</taxon>
        <taxon>Catalimonadaceae</taxon>
        <taxon>Roseihalotalea</taxon>
    </lineage>
</organism>
<dbReference type="InterPro" id="IPR001940">
    <property type="entry name" value="Peptidase_S1C"/>
</dbReference>
<accession>A0AA49JIR8</accession>
<dbReference type="PROSITE" id="PS50106">
    <property type="entry name" value="PDZ"/>
    <property type="match status" value="1"/>
</dbReference>
<keyword evidence="5 10" id="KW-0378">Hydrolase</keyword>
<dbReference type="EC" id="3.4.21.107" evidence="10"/>
<evidence type="ECO:0000256" key="2">
    <source>
        <dbReference type="ARBA" id="ARBA00022670"/>
    </source>
</evidence>
<dbReference type="SUPFAM" id="SSF50494">
    <property type="entry name" value="Trypsin-like serine proteases"/>
    <property type="match status" value="1"/>
</dbReference>
<gene>
    <name evidence="10" type="ORF">K4G66_29450</name>
</gene>
<sequence>MKNMLTTVLAAVFASIITLTAYIYFVDDTQIIQVDESTKPAFASYIADRSTTAAPFDFTVAAEKVTPAVVHITSVQQSASASNGQQQQIPEFFRDFFGDRFQQAPQGPRMGSGSGVIISSDGYIVTNNHVVADADELTVVLVDNRSYTAQVIGTDPTTDLALIKIDEERLPSLTFANSDQVRIGEWVLAAGNPFRLNSTVTAGIVSATGRSINILQDQYAIESFIQTDAAVNPGNSGGALVDVDGNLIGINTAIASQTGSYVGYSFAVPANIAKKVVDDLREYGTVQRGFLGVQIVGINSAVAKEFDLDRNQGVLVQSVVENGSAEEAGIQEGDIIVQVDERKILQNSDLLSYIGRKRPGDSVTVTIDRGGDEKTFEMVLKTRDGDLKLAKAERGQMFEELGAEFSELSKDQLDELDISGGVQVNRVYPGRLRQADIQPGFIITRVDKQPVRSLDDLNEMLDEASNGILLEGIYPDNPSETLFYGIGLR</sequence>
<feature type="active site" description="Charge relay system" evidence="7">
    <location>
        <position position="129"/>
    </location>
</feature>
<evidence type="ECO:0000256" key="5">
    <source>
        <dbReference type="ARBA" id="ARBA00022801"/>
    </source>
</evidence>
<name>A0AA49JIR8_9BACT</name>
<dbReference type="InterPro" id="IPR043504">
    <property type="entry name" value="Peptidase_S1_PA_chymotrypsin"/>
</dbReference>
<dbReference type="Gene3D" id="2.40.10.10">
    <property type="entry name" value="Trypsin-like serine proteases"/>
    <property type="match status" value="2"/>
</dbReference>
<feature type="active site" description="Charge relay system" evidence="7">
    <location>
        <position position="236"/>
    </location>
</feature>
<dbReference type="InterPro" id="IPR001478">
    <property type="entry name" value="PDZ"/>
</dbReference>
<dbReference type="NCBIfam" id="TIGR02037">
    <property type="entry name" value="degP_htrA_DO"/>
    <property type="match status" value="1"/>
</dbReference>
<keyword evidence="3" id="KW-0732">Signal</keyword>
<keyword evidence="6" id="KW-0720">Serine protease</keyword>
<evidence type="ECO:0000256" key="3">
    <source>
        <dbReference type="ARBA" id="ARBA00022729"/>
    </source>
</evidence>
<dbReference type="InterPro" id="IPR009003">
    <property type="entry name" value="Peptidase_S1_PA"/>
</dbReference>
<evidence type="ECO:0000256" key="4">
    <source>
        <dbReference type="ARBA" id="ARBA00022737"/>
    </source>
</evidence>
<dbReference type="GO" id="GO:0006508">
    <property type="term" value="P:proteolysis"/>
    <property type="evidence" value="ECO:0007669"/>
    <property type="project" value="UniProtKB-KW"/>
</dbReference>
<dbReference type="GO" id="GO:0004252">
    <property type="term" value="F:serine-type endopeptidase activity"/>
    <property type="evidence" value="ECO:0007669"/>
    <property type="project" value="InterPro"/>
</dbReference>
<feature type="binding site" evidence="8">
    <location>
        <position position="129"/>
    </location>
    <ligand>
        <name>substrate</name>
    </ligand>
</feature>
<comment type="similarity">
    <text evidence="1">Belongs to the peptidase S1C family.</text>
</comment>
<evidence type="ECO:0000313" key="10">
    <source>
        <dbReference type="EMBL" id="WKN36492.1"/>
    </source>
</evidence>
<evidence type="ECO:0000256" key="1">
    <source>
        <dbReference type="ARBA" id="ARBA00010541"/>
    </source>
</evidence>
<dbReference type="Pfam" id="PF13180">
    <property type="entry name" value="PDZ_2"/>
    <property type="match status" value="1"/>
</dbReference>
<dbReference type="PANTHER" id="PTHR22939:SF129">
    <property type="entry name" value="SERINE PROTEASE HTRA2, MITOCHONDRIAL"/>
    <property type="match status" value="1"/>
</dbReference>
<evidence type="ECO:0000256" key="7">
    <source>
        <dbReference type="PIRSR" id="PIRSR611782-1"/>
    </source>
</evidence>
<keyword evidence="2" id="KW-0645">Protease</keyword>
<dbReference type="SMART" id="SM00228">
    <property type="entry name" value="PDZ"/>
    <property type="match status" value="2"/>
</dbReference>